<evidence type="ECO:0000313" key="2">
    <source>
        <dbReference type="Proteomes" id="UP000319040"/>
    </source>
</evidence>
<accession>A0A521ACZ7</accession>
<organism evidence="1 2">
    <name type="scientific">Saccharicrinis carchari</name>
    <dbReference type="NCBI Taxonomy" id="1168039"/>
    <lineage>
        <taxon>Bacteria</taxon>
        <taxon>Pseudomonadati</taxon>
        <taxon>Bacteroidota</taxon>
        <taxon>Bacteroidia</taxon>
        <taxon>Marinilabiliales</taxon>
        <taxon>Marinilabiliaceae</taxon>
        <taxon>Saccharicrinis</taxon>
    </lineage>
</organism>
<dbReference type="EMBL" id="FXTB01000001">
    <property type="protein sequence ID" value="SMO32692.1"/>
    <property type="molecule type" value="Genomic_DNA"/>
</dbReference>
<dbReference type="RefSeq" id="WP_142531468.1">
    <property type="nucleotide sequence ID" value="NZ_FXTB01000001.1"/>
</dbReference>
<name>A0A521ACZ7_SACCC</name>
<sequence>MRFFLRGHLYGLICREQRTPVKETIVRLYRYNNQDSVVGMATAQPKELFKIYSKEELSAKSKDLIAETRTDGNGAYSFDLDEKKQKYGGGPVEIVLNYPDVPDYGQENQDKPKGFKEFDVRVNVFQPKWRETNEGFVIATFNYTFNSKNWCYMMGLLDLWFIFGRLTFCNTQSPIPGIEVTAMDDDWISDDKLGSALTDSSGRFLIVYTSKEFKKTFLSPWINVETPILPWNNGPDVYFKYSLGGGSLDEPPSRGRDKDRENVGNCFCVSLCLNEGPIPGPEDPTNPTFLRIGQNRAYHILHNIDSTTGRTTGKPTAGWNGLAFYDKLSLLGSLNKKMNGKPLEYKFQYEEWDAPGVPKMGATWTDIEKADIAHTVIGYTQVLIPTPDGYEIIETPYAIDHQSGEMEVSFASDNWIKVPQESNFLPNRNGLLINLISTKLMNDSVDMAGLVPGDNVTSIQPLQKNRYYRLRMRIREEGNEPSEITVGVSKVLALFNFRYQNVPKNGSWIPTSVSSEIGVASMDIKEMVGAGCGKITNSLTVQYTAANPNLGNVWVRMTGPGGPYAFPAIAHNTPGEEAHGEVAYGSSVSALPNCAYIVWLHADMKLTNGEITHHDIWDQMAFCKV</sequence>
<reference evidence="1 2" key="1">
    <citation type="submission" date="2017-05" db="EMBL/GenBank/DDBJ databases">
        <authorList>
            <person name="Varghese N."/>
            <person name="Submissions S."/>
        </authorList>
    </citation>
    <scope>NUCLEOTIDE SEQUENCE [LARGE SCALE GENOMIC DNA]</scope>
    <source>
        <strain evidence="1 2">DSM 27040</strain>
    </source>
</reference>
<dbReference type="OrthoDB" id="4845881at2"/>
<protein>
    <submittedName>
        <fullName evidence="1">Uncharacterized protein</fullName>
    </submittedName>
</protein>
<keyword evidence="2" id="KW-1185">Reference proteome</keyword>
<gene>
    <name evidence="1" type="ORF">SAMN06265379_10142</name>
</gene>
<proteinExistence type="predicted"/>
<evidence type="ECO:0000313" key="1">
    <source>
        <dbReference type="EMBL" id="SMO32692.1"/>
    </source>
</evidence>
<dbReference type="Proteomes" id="UP000319040">
    <property type="component" value="Unassembled WGS sequence"/>
</dbReference>
<dbReference type="AlphaFoldDB" id="A0A521ACZ7"/>